<evidence type="ECO:0000256" key="8">
    <source>
        <dbReference type="ARBA" id="ARBA00023239"/>
    </source>
</evidence>
<gene>
    <name evidence="16" type="ORF">GACE_1369</name>
</gene>
<evidence type="ECO:0000256" key="10">
    <source>
        <dbReference type="ARBA" id="ARBA00025012"/>
    </source>
</evidence>
<dbReference type="GO" id="GO:0006189">
    <property type="term" value="P:'de novo' IMP biosynthetic process"/>
    <property type="evidence" value="ECO:0007669"/>
    <property type="project" value="UniProtKB-UniPathway"/>
</dbReference>
<dbReference type="EC" id="4.3.2.2" evidence="5 13"/>
<organism evidence="16 17">
    <name type="scientific">Geoglobus acetivorans</name>
    <dbReference type="NCBI Taxonomy" id="565033"/>
    <lineage>
        <taxon>Archaea</taxon>
        <taxon>Methanobacteriati</taxon>
        <taxon>Methanobacteriota</taxon>
        <taxon>Archaeoglobi</taxon>
        <taxon>Archaeoglobales</taxon>
        <taxon>Archaeoglobaceae</taxon>
        <taxon>Geoglobus</taxon>
    </lineage>
</organism>
<dbReference type="GO" id="GO:0044208">
    <property type="term" value="P:'de novo' AMP biosynthetic process"/>
    <property type="evidence" value="ECO:0007669"/>
    <property type="project" value="UniProtKB-UniPathway"/>
</dbReference>
<dbReference type="Proteomes" id="UP000030624">
    <property type="component" value="Chromosome"/>
</dbReference>
<dbReference type="PANTHER" id="PTHR43172:SF1">
    <property type="entry name" value="ADENYLOSUCCINATE LYASE"/>
    <property type="match status" value="1"/>
</dbReference>
<dbReference type="InterPro" id="IPR004769">
    <property type="entry name" value="Pur_lyase"/>
</dbReference>
<dbReference type="InterPro" id="IPR024083">
    <property type="entry name" value="Fumarase/histidase_N"/>
</dbReference>
<evidence type="ECO:0000313" key="16">
    <source>
        <dbReference type="EMBL" id="AIY90410.1"/>
    </source>
</evidence>
<dbReference type="HOGENOM" id="CLU_030949_0_1_2"/>
<comment type="pathway">
    <text evidence="1 14">Purine metabolism; IMP biosynthesis via de novo pathway; 5-amino-1-(5-phospho-D-ribosyl)imidazole-4-carboxamide from 5-amino-1-(5-phospho-D-ribosyl)imidazole-4-carboxylate: step 2/2.</text>
</comment>
<dbReference type="InterPro" id="IPR020557">
    <property type="entry name" value="Fumarate_lyase_CS"/>
</dbReference>
<dbReference type="AlphaFoldDB" id="A0A0A7GEB1"/>
<accession>A0A0A7GEB1</accession>
<evidence type="ECO:0000256" key="6">
    <source>
        <dbReference type="ARBA" id="ARBA00017058"/>
    </source>
</evidence>
<evidence type="ECO:0000256" key="12">
    <source>
        <dbReference type="ARBA" id="ARBA00049115"/>
    </source>
</evidence>
<comment type="subunit">
    <text evidence="4">Homotetramer. Residues from neighboring subunits contribute catalytic and substrate-binding residues to each active site.</text>
</comment>
<dbReference type="UniPathway" id="UPA00074">
    <property type="reaction ID" value="UER00132"/>
</dbReference>
<dbReference type="Gene3D" id="1.10.275.10">
    <property type="entry name" value="Fumarase/aspartase (N-terminal domain)"/>
    <property type="match status" value="1"/>
</dbReference>
<dbReference type="PRINTS" id="PR00149">
    <property type="entry name" value="FUMRATELYASE"/>
</dbReference>
<evidence type="ECO:0000259" key="15">
    <source>
        <dbReference type="SMART" id="SM00998"/>
    </source>
</evidence>
<evidence type="ECO:0000256" key="14">
    <source>
        <dbReference type="RuleBase" id="RU361172"/>
    </source>
</evidence>
<dbReference type="EMBL" id="CP009552">
    <property type="protein sequence ID" value="AIY90410.1"/>
    <property type="molecule type" value="Genomic_DNA"/>
</dbReference>
<dbReference type="UniPathway" id="UPA00075">
    <property type="reaction ID" value="UER00336"/>
</dbReference>
<comment type="catalytic activity">
    <reaction evidence="12">
        <text>N(6)-(1,2-dicarboxyethyl)-AMP = fumarate + AMP</text>
        <dbReference type="Rhea" id="RHEA:16853"/>
        <dbReference type="ChEBI" id="CHEBI:29806"/>
        <dbReference type="ChEBI" id="CHEBI:57567"/>
        <dbReference type="ChEBI" id="CHEBI:456215"/>
        <dbReference type="EC" id="4.3.2.2"/>
    </reaction>
    <physiologicalReaction direction="left-to-right" evidence="12">
        <dbReference type="Rhea" id="RHEA:16854"/>
    </physiologicalReaction>
</comment>
<evidence type="ECO:0000256" key="9">
    <source>
        <dbReference type="ARBA" id="ARBA00024477"/>
    </source>
</evidence>
<protein>
    <recommendedName>
        <fullName evidence="6 13">Adenylosuccinate lyase</fullName>
        <shortName evidence="14">ASL</shortName>
        <ecNumber evidence="5 13">4.3.2.2</ecNumber>
    </recommendedName>
    <alternativeName>
        <fullName evidence="11 14">Adenylosuccinase</fullName>
    </alternativeName>
</protein>
<dbReference type="PRINTS" id="PR00145">
    <property type="entry name" value="ARGSUCLYASE"/>
</dbReference>
<evidence type="ECO:0000256" key="3">
    <source>
        <dbReference type="ARBA" id="ARBA00008273"/>
    </source>
</evidence>
<dbReference type="PROSITE" id="PS00163">
    <property type="entry name" value="FUMARATE_LYASES"/>
    <property type="match status" value="1"/>
</dbReference>
<dbReference type="Pfam" id="PF10397">
    <property type="entry name" value="ADSL_C"/>
    <property type="match status" value="1"/>
</dbReference>
<name>A0A0A7GEB1_GEOAI</name>
<keyword evidence="8 14" id="KW-0456">Lyase</keyword>
<dbReference type="RefSeq" id="WP_048092197.1">
    <property type="nucleotide sequence ID" value="NZ_CP009552.1"/>
</dbReference>
<sequence length="452" mass="51817">MHIVHPIDYRYGTPEMKRIWSEESRIRRMIWVELALLKALADKGFLSHQDYEVAKRNSREVSPERVKEIEAEIKHDVMSLVRAVSEVAGNASRWIHFGATSNDIIDTAVATQLRDSIKIFEVRLARLISILAGKAEEHKKTICLGRTHGQPALPVTYGFRFAIWTSELIRHLERMEELKKRLLVGQLSGAVGTQAAFGDDGIEIEERVMGYLNLTPAEISAQIIPRDIYCEYVEWLANLSTTLEKIALNIRLWQRSETQEVFESFDTEKQVGSSTMPHKRNPIDSEQICGLARIVRGFVEPQHQSALLWEERDLSNSSAERIILVEATILVDHILTKTIRLLRNLQIDEQRARDNLERWRGINQSEAVMIALTKKGVSRQVAHELLRRNSMKAYQTGKSLMELLIEDEELRIYLTEEEIEELLKPENYLGTSLSKIARVVEKAREVAGKYLG</sequence>
<evidence type="ECO:0000256" key="11">
    <source>
        <dbReference type="ARBA" id="ARBA00030717"/>
    </source>
</evidence>
<dbReference type="InterPro" id="IPR022761">
    <property type="entry name" value="Fumarate_lyase_N"/>
</dbReference>
<dbReference type="FunFam" id="1.20.200.10:FF:000008">
    <property type="entry name" value="Adenylosuccinate lyase"/>
    <property type="match status" value="1"/>
</dbReference>
<evidence type="ECO:0000256" key="5">
    <source>
        <dbReference type="ARBA" id="ARBA00012339"/>
    </source>
</evidence>
<dbReference type="SUPFAM" id="SSF48557">
    <property type="entry name" value="L-aspartase-like"/>
    <property type="match status" value="1"/>
</dbReference>
<dbReference type="PANTHER" id="PTHR43172">
    <property type="entry name" value="ADENYLOSUCCINATE LYASE"/>
    <property type="match status" value="1"/>
</dbReference>
<evidence type="ECO:0000313" key="17">
    <source>
        <dbReference type="Proteomes" id="UP000030624"/>
    </source>
</evidence>
<dbReference type="GO" id="GO:0005829">
    <property type="term" value="C:cytosol"/>
    <property type="evidence" value="ECO:0007669"/>
    <property type="project" value="TreeGrafter"/>
</dbReference>
<keyword evidence="7 14" id="KW-0658">Purine biosynthesis</keyword>
<dbReference type="Pfam" id="PF00206">
    <property type="entry name" value="Lyase_1"/>
    <property type="match status" value="1"/>
</dbReference>
<dbReference type="GO" id="GO:0070626">
    <property type="term" value="F:(S)-2-(5-amino-1-(5-phospho-D-ribosyl)imidazole-4-carboxamido) succinate lyase (fumarate-forming) activity"/>
    <property type="evidence" value="ECO:0007669"/>
    <property type="project" value="TreeGrafter"/>
</dbReference>
<dbReference type="Gene3D" id="1.20.200.10">
    <property type="entry name" value="Fumarase/aspartase (Central domain)"/>
    <property type="match status" value="1"/>
</dbReference>
<evidence type="ECO:0000256" key="1">
    <source>
        <dbReference type="ARBA" id="ARBA00004706"/>
    </source>
</evidence>
<dbReference type="eggNOG" id="arCOG01747">
    <property type="taxonomic scope" value="Archaea"/>
</dbReference>
<dbReference type="InterPro" id="IPR000362">
    <property type="entry name" value="Fumarate_lyase_fam"/>
</dbReference>
<comment type="function">
    <text evidence="10">Catalyzes two reactions in de novo purine nucleotide biosynthesis. Catalyzes the breakdown of 5-aminoimidazole- (N-succinylocarboxamide) ribotide (SAICAR or 2-[5-amino-1-(5-phospho-beta-D-ribosyl)imidazole-4-carboxamido]succinate) to 5-aminoimidazole-4-carboxamide ribotide (AICAR or 5-amino-1-(5-phospho-beta-D-ribosyl)imidazole-4-carboxamide) and fumarate, and of adenylosuccinate (ADS or N(6)-(1,2-dicarboxyethyl)-AMP) to adenosine monophosphate (AMP) and fumarate.</text>
</comment>
<dbReference type="STRING" id="565033.GACE_1369"/>
<dbReference type="Gene3D" id="1.10.40.30">
    <property type="entry name" value="Fumarase/aspartase (C-terminal domain)"/>
    <property type="match status" value="1"/>
</dbReference>
<evidence type="ECO:0000256" key="13">
    <source>
        <dbReference type="NCBIfam" id="TIGR00928"/>
    </source>
</evidence>
<feature type="domain" description="Adenylosuccinate lyase C-terminal" evidence="15">
    <location>
        <begin position="360"/>
        <end position="440"/>
    </location>
</feature>
<dbReference type="InterPro" id="IPR008948">
    <property type="entry name" value="L-Aspartase-like"/>
</dbReference>
<dbReference type="GeneID" id="24797952"/>
<dbReference type="InterPro" id="IPR019468">
    <property type="entry name" value="AdenyloSucc_lyase_C"/>
</dbReference>
<evidence type="ECO:0000256" key="2">
    <source>
        <dbReference type="ARBA" id="ARBA00004734"/>
    </source>
</evidence>
<evidence type="ECO:0000256" key="7">
    <source>
        <dbReference type="ARBA" id="ARBA00022755"/>
    </source>
</evidence>
<evidence type="ECO:0000256" key="4">
    <source>
        <dbReference type="ARBA" id="ARBA00011668"/>
    </source>
</evidence>
<comment type="pathway">
    <text evidence="2 14">Purine metabolism; AMP biosynthesis via de novo pathway; AMP from IMP: step 2/2.</text>
</comment>
<comment type="similarity">
    <text evidence="3 14">Belongs to the lyase 1 family. Adenylosuccinate lyase subfamily.</text>
</comment>
<dbReference type="KEGG" id="gac:GACE_1369"/>
<proteinExistence type="inferred from homology"/>
<dbReference type="SMART" id="SM00998">
    <property type="entry name" value="ADSL_C"/>
    <property type="match status" value="1"/>
</dbReference>
<dbReference type="CDD" id="cd01360">
    <property type="entry name" value="Adenylsuccinate_lyase_1"/>
    <property type="match status" value="1"/>
</dbReference>
<dbReference type="NCBIfam" id="TIGR00928">
    <property type="entry name" value="purB"/>
    <property type="match status" value="1"/>
</dbReference>
<reference evidence="16 17" key="1">
    <citation type="journal article" date="2015" name="Appl. Environ. Microbiol.">
        <title>The Geoglobus acetivorans genome: Fe(III) reduction, acetate utilization, autotrophic growth, and degradation of aromatic compounds in a hyperthermophilic archaeon.</title>
        <authorList>
            <person name="Mardanov A.V."/>
            <person name="Slododkina G.B."/>
            <person name="Slobodkin A.I."/>
            <person name="Beletsky A.V."/>
            <person name="Gavrilov S.N."/>
            <person name="Kublanov I.V."/>
            <person name="Bonch-Osmolovskaya E.A."/>
            <person name="Skryabin K.G."/>
            <person name="Ravin N.V."/>
        </authorList>
    </citation>
    <scope>NUCLEOTIDE SEQUENCE [LARGE SCALE GENOMIC DNA]</scope>
    <source>
        <strain evidence="16 17">SBH6</strain>
    </source>
</reference>
<dbReference type="GO" id="GO:0004018">
    <property type="term" value="F:N6-(1,2-dicarboxyethyl)AMP AMP-lyase (fumarate-forming) activity"/>
    <property type="evidence" value="ECO:0007669"/>
    <property type="project" value="UniProtKB-UniRule"/>
</dbReference>
<comment type="catalytic activity">
    <reaction evidence="9">
        <text>(2S)-2-[5-amino-1-(5-phospho-beta-D-ribosyl)imidazole-4-carboxamido]succinate = 5-amino-1-(5-phospho-beta-D-ribosyl)imidazole-4-carboxamide + fumarate</text>
        <dbReference type="Rhea" id="RHEA:23920"/>
        <dbReference type="ChEBI" id="CHEBI:29806"/>
        <dbReference type="ChEBI" id="CHEBI:58443"/>
        <dbReference type="ChEBI" id="CHEBI:58475"/>
        <dbReference type="EC" id="4.3.2.2"/>
    </reaction>
    <physiologicalReaction direction="left-to-right" evidence="9">
        <dbReference type="Rhea" id="RHEA:23921"/>
    </physiologicalReaction>
</comment>
<dbReference type="FunFam" id="1.10.40.30:FF:000007">
    <property type="entry name" value="Adenylosuccinate lyase"/>
    <property type="match status" value="1"/>
</dbReference>